<dbReference type="InterPro" id="IPR046960">
    <property type="entry name" value="PPR_At4g14850-like_plant"/>
</dbReference>
<comment type="similarity">
    <text evidence="1">Belongs to the PPR family. PCMP-H subfamily.</text>
</comment>
<accession>A0AAN9Q7W3</accession>
<dbReference type="PANTHER" id="PTHR47926:SF480">
    <property type="entry name" value="TETRATRICOPEPTIDE REPEAT-LIKE SUPERFAMILY PROTEIN ISOFORM 1"/>
    <property type="match status" value="1"/>
</dbReference>
<sequence length="756" mass="84994">MASFPSTAVTATLKLHPQFPKYPPSSFSAEKGESISLQKSNRLTHLALDFRETPSFNKEGAEEVEQSFYVPLLQQCLDKCSYSATQVVHGHVMKTGTHEDLFVMSFLVNVYAKCGNMEDARRAFDNMHRRNVVAWTTLMVGYVQNSQPKHAIHVFKEMLYAGSYPSVYTLAIALNACSFLHSLKLGDQFHAYIVKYHVEFDTSVGNALCSLYSKCGRLELALKAFRRIEEKNVISWTSAVSACGDNGEALKGLGLFVEMVSEDIRPNEFTLTSALSQCCETLSLGFGTQVHCLCTKFGYESNLRVRNSLLYLYLKCGCIGEAQMLFDGMDDVSLVSWNAMIAGHAQMMELAKDNLAVWQSGCEAMNLFSKLNRSGMKPDLFTFSSVLTVCGRMVALEQGEQIHAQTIKTGFLSDVIVGTSLINMYNKCGSIERASKAFLEMTTRTMISWTSMITGFALHGMPQQALHLFEDMRVAGVRPNQITFVGVLAACGHAGMVREALNYFEIMQKEYKIKPVMDHYACMVDMFVRLGRLEEALNFIKKMDYEPSEFIWSNLIAGCRSQGNLQLGCYAAEQLLSLKPKDRETYVLLLNMYHSARLLNDVSRVRKMMKEEKVGKLKDWSWISIKDRVYSFKTNDKAYIHSSLICKSLEDLLAKAKNLGYEMLEIMEMSDGEEEETASSPTIYHSEKLAITFGLENLPNSSPIRVVKSTLMCRDCHSFIMYVSTLTGREIIIKDSKRLHKFVNGQCSCGNFAGFL</sequence>
<proteinExistence type="inferred from homology"/>
<evidence type="ECO:0000256" key="2">
    <source>
        <dbReference type="ARBA" id="ARBA00022737"/>
    </source>
</evidence>
<dbReference type="Pfam" id="PF14432">
    <property type="entry name" value="DYW_deaminase"/>
    <property type="match status" value="1"/>
</dbReference>
<dbReference type="InterPro" id="IPR046848">
    <property type="entry name" value="E_motif"/>
</dbReference>
<feature type="repeat" description="PPR" evidence="3">
    <location>
        <begin position="232"/>
        <end position="266"/>
    </location>
</feature>
<dbReference type="NCBIfam" id="TIGR00756">
    <property type="entry name" value="PPR"/>
    <property type="match status" value="4"/>
</dbReference>
<dbReference type="FunFam" id="1.25.40.10:FF:000227">
    <property type="entry name" value="Pentatricopeptide repeat-containing protein At3g13880"/>
    <property type="match status" value="1"/>
</dbReference>
<dbReference type="PROSITE" id="PS51375">
    <property type="entry name" value="PPR"/>
    <property type="match status" value="4"/>
</dbReference>
<dbReference type="Pfam" id="PF20431">
    <property type="entry name" value="E_motif"/>
    <property type="match status" value="1"/>
</dbReference>
<dbReference type="PANTHER" id="PTHR47926">
    <property type="entry name" value="PENTATRICOPEPTIDE REPEAT-CONTAINING PROTEIN"/>
    <property type="match status" value="1"/>
</dbReference>
<dbReference type="Pfam" id="PF13041">
    <property type="entry name" value="PPR_2"/>
    <property type="match status" value="2"/>
</dbReference>
<feature type="repeat" description="PPR" evidence="3">
    <location>
        <begin position="100"/>
        <end position="130"/>
    </location>
</feature>
<dbReference type="Proteomes" id="UP001367508">
    <property type="component" value="Unassembled WGS sequence"/>
</dbReference>
<dbReference type="FunFam" id="1.25.40.10:FF:000343">
    <property type="entry name" value="Pentatricopeptide repeat-containing protein At3g58590"/>
    <property type="match status" value="1"/>
</dbReference>
<dbReference type="EMBL" id="JAYMYQ010000007">
    <property type="protein sequence ID" value="KAK7321288.1"/>
    <property type="molecule type" value="Genomic_DNA"/>
</dbReference>
<evidence type="ECO:0000256" key="3">
    <source>
        <dbReference type="PROSITE-ProRule" id="PRU00708"/>
    </source>
</evidence>
<dbReference type="GO" id="GO:0009451">
    <property type="term" value="P:RNA modification"/>
    <property type="evidence" value="ECO:0007669"/>
    <property type="project" value="InterPro"/>
</dbReference>
<dbReference type="Pfam" id="PF01535">
    <property type="entry name" value="PPR"/>
    <property type="match status" value="5"/>
</dbReference>
<dbReference type="GO" id="GO:0003723">
    <property type="term" value="F:RNA binding"/>
    <property type="evidence" value="ECO:0007669"/>
    <property type="project" value="InterPro"/>
</dbReference>
<organism evidence="5 6">
    <name type="scientific">Canavalia gladiata</name>
    <name type="common">Sword bean</name>
    <name type="synonym">Dolichos gladiatus</name>
    <dbReference type="NCBI Taxonomy" id="3824"/>
    <lineage>
        <taxon>Eukaryota</taxon>
        <taxon>Viridiplantae</taxon>
        <taxon>Streptophyta</taxon>
        <taxon>Embryophyta</taxon>
        <taxon>Tracheophyta</taxon>
        <taxon>Spermatophyta</taxon>
        <taxon>Magnoliopsida</taxon>
        <taxon>eudicotyledons</taxon>
        <taxon>Gunneridae</taxon>
        <taxon>Pentapetalae</taxon>
        <taxon>rosids</taxon>
        <taxon>fabids</taxon>
        <taxon>Fabales</taxon>
        <taxon>Fabaceae</taxon>
        <taxon>Papilionoideae</taxon>
        <taxon>50 kb inversion clade</taxon>
        <taxon>NPAAA clade</taxon>
        <taxon>indigoferoid/millettioid clade</taxon>
        <taxon>Phaseoleae</taxon>
        <taxon>Canavalia</taxon>
    </lineage>
</organism>
<evidence type="ECO:0000313" key="6">
    <source>
        <dbReference type="Proteomes" id="UP001367508"/>
    </source>
</evidence>
<keyword evidence="2" id="KW-0677">Repeat</keyword>
<protein>
    <recommendedName>
        <fullName evidence="4">DYW domain-containing protein</fullName>
    </recommendedName>
</protein>
<dbReference type="GO" id="GO:0008270">
    <property type="term" value="F:zinc ion binding"/>
    <property type="evidence" value="ECO:0007669"/>
    <property type="project" value="InterPro"/>
</dbReference>
<dbReference type="AlphaFoldDB" id="A0AAN9Q7W3"/>
<dbReference type="Gene3D" id="1.25.40.10">
    <property type="entry name" value="Tetratricopeptide repeat domain"/>
    <property type="match status" value="4"/>
</dbReference>
<gene>
    <name evidence="5" type="ORF">VNO77_31778</name>
</gene>
<dbReference type="InterPro" id="IPR002885">
    <property type="entry name" value="PPR_rpt"/>
</dbReference>
<dbReference type="FunFam" id="1.25.40.10:FF:001967">
    <property type="entry name" value="Pentatricopeptide repeat-containing protein isoform A"/>
    <property type="match status" value="1"/>
</dbReference>
<evidence type="ECO:0000313" key="5">
    <source>
        <dbReference type="EMBL" id="KAK7321288.1"/>
    </source>
</evidence>
<keyword evidence="6" id="KW-1185">Reference proteome</keyword>
<feature type="domain" description="DYW" evidence="4">
    <location>
        <begin position="678"/>
        <end position="752"/>
    </location>
</feature>
<name>A0AAN9Q7W3_CANGL</name>
<feature type="repeat" description="PPR" evidence="3">
    <location>
        <begin position="445"/>
        <end position="479"/>
    </location>
</feature>
<dbReference type="InterPro" id="IPR011990">
    <property type="entry name" value="TPR-like_helical_dom_sf"/>
</dbReference>
<dbReference type="InterPro" id="IPR032867">
    <property type="entry name" value="DYW_dom"/>
</dbReference>
<reference evidence="5 6" key="1">
    <citation type="submission" date="2024-01" db="EMBL/GenBank/DDBJ databases">
        <title>The genomes of 5 underutilized Papilionoideae crops provide insights into root nodulation and disease resistanc.</title>
        <authorList>
            <person name="Jiang F."/>
        </authorList>
    </citation>
    <scope>NUCLEOTIDE SEQUENCE [LARGE SCALE GENOMIC DNA]</scope>
    <source>
        <strain evidence="5">LVBAO_FW01</strain>
        <tissue evidence="5">Leaves</tissue>
    </source>
</reference>
<dbReference type="FunFam" id="1.25.40.10:FF:001093">
    <property type="entry name" value="Pentatricopeptide repeat-containing protein At2g34400"/>
    <property type="match status" value="1"/>
</dbReference>
<evidence type="ECO:0000259" key="4">
    <source>
        <dbReference type="Pfam" id="PF14432"/>
    </source>
</evidence>
<comment type="caution">
    <text evidence="5">The sequence shown here is derived from an EMBL/GenBank/DDBJ whole genome shotgun (WGS) entry which is preliminary data.</text>
</comment>
<feature type="repeat" description="PPR" evidence="3">
    <location>
        <begin position="131"/>
        <end position="165"/>
    </location>
</feature>
<evidence type="ECO:0000256" key="1">
    <source>
        <dbReference type="ARBA" id="ARBA00006643"/>
    </source>
</evidence>